<name>A0ABY6CWB8_9BACT</name>
<dbReference type="EMBL" id="CP106679">
    <property type="protein sequence ID" value="UXP33688.1"/>
    <property type="molecule type" value="Genomic_DNA"/>
</dbReference>
<evidence type="ECO:0000256" key="1">
    <source>
        <dbReference type="ARBA" id="ARBA00005564"/>
    </source>
</evidence>
<dbReference type="PANTHER" id="PTHR30344:SF1">
    <property type="entry name" value="6-PHOSPHOGLUCONOLACTONASE"/>
    <property type="match status" value="1"/>
</dbReference>
<sequence length="372" mass="40789">MKLNLSFLLLALGTLACNTKSETQNHPVKSNLEILVGTYTGEGSDGIYSVQFDPTTGVLSDKKLLVETANPSFIARSKNHEIVFSVNETQEGGVSSFAWDETKELLKLVSRRDSQGDYPCYLSLNPEESFVSIANYGTGNVITYPIDQAGVISTKGMIKQHEDTGPNPERQEGPHAHFSMFSNDGKNIYTVDLGIDQVIKYPVHGSEIGAGVIALSLESGDGPRHLAFHPTLPIVYVITELTNMIVTASIDSAGIFQANHRISTLPKDFEGESYCADIHVSEDGRYLYASNRGHNSIAIFSIAEDGSLDMIATEPAYGDWPRNFALTPDNNYLLVANQRSNNITVFQRDSATGMLYYTSQQIEISQPVCLIF</sequence>
<dbReference type="InterPro" id="IPR019405">
    <property type="entry name" value="Lactonase_7-beta_prop"/>
</dbReference>
<dbReference type="InterPro" id="IPR050282">
    <property type="entry name" value="Cycloisomerase_2"/>
</dbReference>
<reference evidence="4" key="1">
    <citation type="submission" date="2022-09" db="EMBL/GenBank/DDBJ databases">
        <title>Comparative genomics and taxonomic characterization of three novel marine species of genus Reichenbachiella exhibiting antioxidant and polysaccharide degradation activities.</title>
        <authorList>
            <person name="Muhammad N."/>
            <person name="Lee Y.-J."/>
            <person name="Ko J."/>
            <person name="Kim S.-G."/>
        </authorList>
    </citation>
    <scope>NUCLEOTIDE SEQUENCE</scope>
    <source>
        <strain evidence="4">BKB1-1</strain>
    </source>
</reference>
<dbReference type="SUPFAM" id="SSF51004">
    <property type="entry name" value="C-terminal (heme d1) domain of cytochrome cd1-nitrite reductase"/>
    <property type="match status" value="1"/>
</dbReference>
<keyword evidence="2" id="KW-0119">Carbohydrate metabolism</keyword>
<organism evidence="4 5">
    <name type="scientific">Reichenbachiella agarivorans</name>
    <dbReference type="NCBI Taxonomy" id="2979464"/>
    <lineage>
        <taxon>Bacteria</taxon>
        <taxon>Pseudomonadati</taxon>
        <taxon>Bacteroidota</taxon>
        <taxon>Cytophagia</taxon>
        <taxon>Cytophagales</taxon>
        <taxon>Reichenbachiellaceae</taxon>
        <taxon>Reichenbachiella</taxon>
    </lineage>
</organism>
<dbReference type="PROSITE" id="PS51257">
    <property type="entry name" value="PROKAR_LIPOPROTEIN"/>
    <property type="match status" value="1"/>
</dbReference>
<dbReference type="Gene3D" id="2.130.10.10">
    <property type="entry name" value="YVTN repeat-like/Quinoprotein amine dehydrogenase"/>
    <property type="match status" value="1"/>
</dbReference>
<dbReference type="Pfam" id="PF10282">
    <property type="entry name" value="Lactonase"/>
    <property type="match status" value="1"/>
</dbReference>
<feature type="chain" id="PRO_5045583219" evidence="3">
    <location>
        <begin position="17"/>
        <end position="372"/>
    </location>
</feature>
<evidence type="ECO:0000313" key="5">
    <source>
        <dbReference type="Proteomes" id="UP001065174"/>
    </source>
</evidence>
<dbReference type="InterPro" id="IPR015943">
    <property type="entry name" value="WD40/YVTN_repeat-like_dom_sf"/>
</dbReference>
<evidence type="ECO:0000256" key="2">
    <source>
        <dbReference type="ARBA" id="ARBA00022526"/>
    </source>
</evidence>
<keyword evidence="3" id="KW-0732">Signal</keyword>
<dbReference type="PANTHER" id="PTHR30344">
    <property type="entry name" value="6-PHOSPHOGLUCONOLACTONASE-RELATED"/>
    <property type="match status" value="1"/>
</dbReference>
<dbReference type="InterPro" id="IPR011048">
    <property type="entry name" value="Haem_d1_sf"/>
</dbReference>
<feature type="signal peptide" evidence="3">
    <location>
        <begin position="1"/>
        <end position="16"/>
    </location>
</feature>
<dbReference type="RefSeq" id="WP_262311115.1">
    <property type="nucleotide sequence ID" value="NZ_CP106679.1"/>
</dbReference>
<gene>
    <name evidence="4" type="ORF">N6H18_06940</name>
</gene>
<keyword evidence="2" id="KW-0313">Glucose metabolism</keyword>
<evidence type="ECO:0000256" key="3">
    <source>
        <dbReference type="SAM" id="SignalP"/>
    </source>
</evidence>
<protein>
    <submittedName>
        <fullName evidence="4">Lactonase family protein</fullName>
    </submittedName>
</protein>
<proteinExistence type="inferred from homology"/>
<accession>A0ABY6CWB8</accession>
<comment type="similarity">
    <text evidence="1">Belongs to the cycloisomerase 2 family.</text>
</comment>
<evidence type="ECO:0000313" key="4">
    <source>
        <dbReference type="EMBL" id="UXP33688.1"/>
    </source>
</evidence>
<dbReference type="Proteomes" id="UP001065174">
    <property type="component" value="Chromosome"/>
</dbReference>
<keyword evidence="5" id="KW-1185">Reference proteome</keyword>